<keyword evidence="2" id="KW-1185">Reference proteome</keyword>
<evidence type="ECO:0000313" key="2">
    <source>
        <dbReference type="Proteomes" id="UP001596513"/>
    </source>
</evidence>
<evidence type="ECO:0000313" key="1">
    <source>
        <dbReference type="EMBL" id="MFC7670124.1"/>
    </source>
</evidence>
<reference evidence="2" key="1">
    <citation type="journal article" date="2019" name="Int. J. Syst. Evol. Microbiol.">
        <title>The Global Catalogue of Microorganisms (GCM) 10K type strain sequencing project: providing services to taxonomists for standard genome sequencing and annotation.</title>
        <authorList>
            <consortium name="The Broad Institute Genomics Platform"/>
            <consortium name="The Broad Institute Genome Sequencing Center for Infectious Disease"/>
            <person name="Wu L."/>
            <person name="Ma J."/>
        </authorList>
    </citation>
    <scope>NUCLEOTIDE SEQUENCE [LARGE SCALE GENOMIC DNA]</scope>
    <source>
        <strain evidence="2">JCM 19635</strain>
    </source>
</reference>
<dbReference type="RefSeq" id="WP_380205589.1">
    <property type="nucleotide sequence ID" value="NZ_JBHTEK010000001.1"/>
</dbReference>
<protein>
    <submittedName>
        <fullName evidence="1">Uncharacterized protein</fullName>
    </submittedName>
</protein>
<sequence length="40" mass="4598">MYEPLSGHTTPAIFWGERDYSKAPIYMNDEALRIQEPAAQ</sequence>
<proteinExistence type="predicted"/>
<gene>
    <name evidence="1" type="ORF">ACFQT0_24190</name>
</gene>
<dbReference type="Proteomes" id="UP001596513">
    <property type="component" value="Unassembled WGS sequence"/>
</dbReference>
<name>A0ABW2UCR8_9BACT</name>
<dbReference type="EMBL" id="JBHTEK010000001">
    <property type="protein sequence ID" value="MFC7670124.1"/>
    <property type="molecule type" value="Genomic_DNA"/>
</dbReference>
<accession>A0ABW2UCR8</accession>
<organism evidence="1 2">
    <name type="scientific">Hymenobacter humi</name>
    <dbReference type="NCBI Taxonomy" id="1411620"/>
    <lineage>
        <taxon>Bacteria</taxon>
        <taxon>Pseudomonadati</taxon>
        <taxon>Bacteroidota</taxon>
        <taxon>Cytophagia</taxon>
        <taxon>Cytophagales</taxon>
        <taxon>Hymenobacteraceae</taxon>
        <taxon>Hymenobacter</taxon>
    </lineage>
</organism>
<comment type="caution">
    <text evidence="1">The sequence shown here is derived from an EMBL/GenBank/DDBJ whole genome shotgun (WGS) entry which is preliminary data.</text>
</comment>